<dbReference type="InterPro" id="IPR050250">
    <property type="entry name" value="Macrolide_Exporter_MacB"/>
</dbReference>
<feature type="transmembrane region" description="Helical" evidence="7">
    <location>
        <begin position="234"/>
        <end position="259"/>
    </location>
</feature>
<gene>
    <name evidence="9" type="ORF">H9Q81_07190</name>
</gene>
<dbReference type="InterPro" id="IPR003838">
    <property type="entry name" value="ABC3_permease_C"/>
</dbReference>
<comment type="subcellular location">
    <subcellularLocation>
        <location evidence="1">Cell membrane</location>
        <topology evidence="1">Multi-pass membrane protein</topology>
    </subcellularLocation>
</comment>
<evidence type="ECO:0000256" key="7">
    <source>
        <dbReference type="SAM" id="Phobius"/>
    </source>
</evidence>
<sequence>MKFELWFAWKLLIGNWRRAIFSFIAVTGGVIALIVSFSLGAGGEKIISRDLMAMSDNRIVIGGTNFNIQDIKILEKYPMVQYAIFPEARILENGNLFKGYSNKALATMGLAPLGDREIIVDKKQFPQTKINDTLNFTINGGEYTFVVKDLYEEINPLELMKQGNRIIISQSFYDRIFSNNNYRSVVVAFDKNENVEDYITYFLSKFNHDRNSLDNVVVIETPEIYKRIVKIQKIVRNTLGVLSFISLCIGGLGITNLIASGIKSRSAHIGIMRAMGMPAKQVTKVFLTEGVIVSLIGGVIGTILGIIAAFILGTVIKINPDFHITQIFISILIAVIVGLAMGIIPAVKIGKLNTVDALKNG</sequence>
<comment type="similarity">
    <text evidence="6">Belongs to the ABC-4 integral membrane protein family.</text>
</comment>
<dbReference type="EMBL" id="CP060637">
    <property type="protein sequence ID" value="QNM14750.1"/>
    <property type="molecule type" value="Genomic_DNA"/>
</dbReference>
<proteinExistence type="inferred from homology"/>
<feature type="transmembrane region" description="Helical" evidence="7">
    <location>
        <begin position="291"/>
        <end position="315"/>
    </location>
</feature>
<dbReference type="GO" id="GO:0022857">
    <property type="term" value="F:transmembrane transporter activity"/>
    <property type="evidence" value="ECO:0007669"/>
    <property type="project" value="TreeGrafter"/>
</dbReference>
<dbReference type="PANTHER" id="PTHR30572:SF4">
    <property type="entry name" value="ABC TRANSPORTER PERMEASE YTRF"/>
    <property type="match status" value="1"/>
</dbReference>
<keyword evidence="10" id="KW-1185">Reference proteome</keyword>
<accession>A0A7G9GVB8</accession>
<evidence type="ECO:0000259" key="8">
    <source>
        <dbReference type="Pfam" id="PF02687"/>
    </source>
</evidence>
<keyword evidence="5 7" id="KW-0472">Membrane</keyword>
<evidence type="ECO:0000256" key="1">
    <source>
        <dbReference type="ARBA" id="ARBA00004651"/>
    </source>
</evidence>
<dbReference type="KEGG" id="fho:H9Q81_07190"/>
<evidence type="ECO:0000256" key="6">
    <source>
        <dbReference type="ARBA" id="ARBA00038076"/>
    </source>
</evidence>
<evidence type="ECO:0000256" key="2">
    <source>
        <dbReference type="ARBA" id="ARBA00022475"/>
    </source>
</evidence>
<protein>
    <submittedName>
        <fullName evidence="9">FtsX-like permease family protein</fullName>
    </submittedName>
</protein>
<keyword evidence="2" id="KW-1003">Cell membrane</keyword>
<evidence type="ECO:0000256" key="4">
    <source>
        <dbReference type="ARBA" id="ARBA00022989"/>
    </source>
</evidence>
<feature type="transmembrane region" description="Helical" evidence="7">
    <location>
        <begin position="20"/>
        <end position="42"/>
    </location>
</feature>
<feature type="transmembrane region" description="Helical" evidence="7">
    <location>
        <begin position="327"/>
        <end position="347"/>
    </location>
</feature>
<dbReference type="PANTHER" id="PTHR30572">
    <property type="entry name" value="MEMBRANE COMPONENT OF TRANSPORTER-RELATED"/>
    <property type="match status" value="1"/>
</dbReference>
<evidence type="ECO:0000313" key="9">
    <source>
        <dbReference type="EMBL" id="QNM14750.1"/>
    </source>
</evidence>
<dbReference type="Pfam" id="PF02687">
    <property type="entry name" value="FtsX"/>
    <property type="match status" value="1"/>
</dbReference>
<evidence type="ECO:0000256" key="3">
    <source>
        <dbReference type="ARBA" id="ARBA00022692"/>
    </source>
</evidence>
<feature type="domain" description="ABC3 transporter permease C-terminal" evidence="8">
    <location>
        <begin position="241"/>
        <end position="353"/>
    </location>
</feature>
<name>A0A7G9GVB8_9FUSO</name>
<keyword evidence="3 7" id="KW-0812">Transmembrane</keyword>
<keyword evidence="4 7" id="KW-1133">Transmembrane helix</keyword>
<organism evidence="9 10">
    <name type="scientific">Fusobacterium hominis</name>
    <dbReference type="NCBI Taxonomy" id="2764326"/>
    <lineage>
        <taxon>Bacteria</taxon>
        <taxon>Fusobacteriati</taxon>
        <taxon>Fusobacteriota</taxon>
        <taxon>Fusobacteriia</taxon>
        <taxon>Fusobacteriales</taxon>
        <taxon>Fusobacteriaceae</taxon>
        <taxon>Fusobacterium</taxon>
    </lineage>
</organism>
<dbReference type="Proteomes" id="UP000515913">
    <property type="component" value="Chromosome"/>
</dbReference>
<dbReference type="RefSeq" id="WP_187422707.1">
    <property type="nucleotide sequence ID" value="NZ_CP060637.1"/>
</dbReference>
<dbReference type="AlphaFoldDB" id="A0A7G9GVB8"/>
<evidence type="ECO:0000313" key="10">
    <source>
        <dbReference type="Proteomes" id="UP000515913"/>
    </source>
</evidence>
<evidence type="ECO:0000256" key="5">
    <source>
        <dbReference type="ARBA" id="ARBA00023136"/>
    </source>
</evidence>
<dbReference type="GO" id="GO:0005886">
    <property type="term" value="C:plasma membrane"/>
    <property type="evidence" value="ECO:0007669"/>
    <property type="project" value="UniProtKB-SubCell"/>
</dbReference>
<reference evidence="9 10" key="1">
    <citation type="submission" date="2020-08" db="EMBL/GenBank/DDBJ databases">
        <authorList>
            <person name="Liu C."/>
            <person name="Sun Q."/>
        </authorList>
    </citation>
    <scope>NUCLEOTIDE SEQUENCE [LARGE SCALE GENOMIC DNA]</scope>
    <source>
        <strain evidence="9 10">NSJ-57</strain>
    </source>
</reference>